<dbReference type="InterPro" id="IPR023780">
    <property type="entry name" value="Chromo_domain"/>
</dbReference>
<dbReference type="InterPro" id="IPR016197">
    <property type="entry name" value="Chromo-like_dom_sf"/>
</dbReference>
<accession>A0AAI8VHJ4</accession>
<feature type="compositionally biased region" description="Low complexity" evidence="2">
    <location>
        <begin position="53"/>
        <end position="67"/>
    </location>
</feature>
<dbReference type="Gene3D" id="2.40.50.40">
    <property type="match status" value="2"/>
</dbReference>
<dbReference type="AlphaFoldDB" id="A0AAI8VHJ4"/>
<feature type="domain" description="Chromo" evidence="3">
    <location>
        <begin position="200"/>
        <end position="253"/>
    </location>
</feature>
<evidence type="ECO:0000313" key="5">
    <source>
        <dbReference type="Proteomes" id="UP001295740"/>
    </source>
</evidence>
<feature type="compositionally biased region" description="Low complexity" evidence="2">
    <location>
        <begin position="100"/>
        <end position="109"/>
    </location>
</feature>
<feature type="region of interest" description="Disordered" evidence="2">
    <location>
        <begin position="1"/>
        <end position="197"/>
    </location>
</feature>
<dbReference type="Pfam" id="PF00385">
    <property type="entry name" value="Chromo"/>
    <property type="match status" value="2"/>
</dbReference>
<evidence type="ECO:0000259" key="3">
    <source>
        <dbReference type="PROSITE" id="PS50013"/>
    </source>
</evidence>
<feature type="compositionally biased region" description="Acidic residues" evidence="2">
    <location>
        <begin position="185"/>
        <end position="197"/>
    </location>
</feature>
<dbReference type="PROSITE" id="PS50013">
    <property type="entry name" value="CHROMO_2"/>
    <property type="match status" value="2"/>
</dbReference>
<dbReference type="GO" id="GO:0006338">
    <property type="term" value="P:chromatin remodeling"/>
    <property type="evidence" value="ECO:0007669"/>
    <property type="project" value="UniProtKB-ARBA"/>
</dbReference>
<dbReference type="SUPFAM" id="SSF54160">
    <property type="entry name" value="Chromo domain-like"/>
    <property type="match status" value="2"/>
</dbReference>
<comment type="subunit">
    <text evidence="1">Component of the NuA4 histone acetyltransferase complex.</text>
</comment>
<feature type="domain" description="Chromo" evidence="3">
    <location>
        <begin position="274"/>
        <end position="327"/>
    </location>
</feature>
<dbReference type="Proteomes" id="UP001295740">
    <property type="component" value="Unassembled WGS sequence"/>
</dbReference>
<gene>
    <name evidence="4" type="ORF">KHLLAP_LOCUS5144</name>
</gene>
<name>A0AAI8VHJ4_9PEZI</name>
<evidence type="ECO:0000256" key="2">
    <source>
        <dbReference type="SAM" id="MobiDB-lite"/>
    </source>
</evidence>
<organism evidence="4 5">
    <name type="scientific">Anthostomella pinea</name>
    <dbReference type="NCBI Taxonomy" id="933095"/>
    <lineage>
        <taxon>Eukaryota</taxon>
        <taxon>Fungi</taxon>
        <taxon>Dikarya</taxon>
        <taxon>Ascomycota</taxon>
        <taxon>Pezizomycotina</taxon>
        <taxon>Sordariomycetes</taxon>
        <taxon>Xylariomycetidae</taxon>
        <taxon>Xylariales</taxon>
        <taxon>Xylariaceae</taxon>
        <taxon>Anthostomella</taxon>
    </lineage>
</organism>
<dbReference type="CDD" id="cd00024">
    <property type="entry name" value="CD_CSD"/>
    <property type="match status" value="1"/>
</dbReference>
<protein>
    <submittedName>
        <fullName evidence="4">Uu.00g120700.m01.CDS01</fullName>
    </submittedName>
</protein>
<sequence length="348" mass="37798">MASIFNNLWGNTPSKAASNGQVPGSSGSRGTKRKAKPDPYDDMDEDDAPMPAPSRRASSRISEASTSVDKARLSVGKIKRRSRSSLPSRVSDAPQASPQASRIDAASSRARAKAPEPAQLQADPDEEKNRNSLVPVADMGGEDLLGSNDAPDAVADAAPRPKAGMANKSTANNTHKGKGKATQLEPEEAEEAEEDDREEHEIASLVKHRMSADGSGAVDILVHWAGEKAEDATWESEEEIQKSAEEALYAYWRAQGGRLNALFIKPKNPPTETYHVFRILGHEKKSRGGFQFEVQWVGHPATRGETSMETETKLKNVAPELLNEYWEIVGGRASHLAKRGRAKKARTE</sequence>
<dbReference type="SMART" id="SM00298">
    <property type="entry name" value="CHROMO"/>
    <property type="match status" value="2"/>
</dbReference>
<comment type="caution">
    <text evidence="4">The sequence shown here is derived from an EMBL/GenBank/DDBJ whole genome shotgun (WGS) entry which is preliminary data.</text>
</comment>
<proteinExistence type="predicted"/>
<feature type="compositionally biased region" description="Low complexity" evidence="2">
    <location>
        <begin position="149"/>
        <end position="163"/>
    </location>
</feature>
<feature type="compositionally biased region" description="Polar residues" evidence="2">
    <location>
        <begin position="1"/>
        <end position="29"/>
    </location>
</feature>
<keyword evidence="5" id="KW-1185">Reference proteome</keyword>
<evidence type="ECO:0000256" key="1">
    <source>
        <dbReference type="ARBA" id="ARBA00011353"/>
    </source>
</evidence>
<dbReference type="EMBL" id="CAUWAG010000007">
    <property type="protein sequence ID" value="CAJ2504676.1"/>
    <property type="molecule type" value="Genomic_DNA"/>
</dbReference>
<dbReference type="InterPro" id="IPR000953">
    <property type="entry name" value="Chromo/chromo_shadow_dom"/>
</dbReference>
<reference evidence="4" key="1">
    <citation type="submission" date="2023-10" db="EMBL/GenBank/DDBJ databases">
        <authorList>
            <person name="Hackl T."/>
        </authorList>
    </citation>
    <scope>NUCLEOTIDE SEQUENCE</scope>
</reference>
<evidence type="ECO:0000313" key="4">
    <source>
        <dbReference type="EMBL" id="CAJ2504676.1"/>
    </source>
</evidence>